<evidence type="ECO:0000259" key="11">
    <source>
        <dbReference type="Pfam" id="PF02767"/>
    </source>
</evidence>
<keyword evidence="6 9" id="KW-0235">DNA replication</keyword>
<comment type="function">
    <text evidence="9">Confers DNA tethering and processivity to DNA polymerases and other proteins. Acts as a clamp, forming a ring around DNA (a reaction catalyzed by the clamp-loading complex) which diffuses in an ATP-independent manner freely and bidirectionally along dsDNA. Initially characterized for its ability to contact the catalytic subunit of DNA polymerase III (Pol III), a complex, multichain enzyme responsible for most of the replicative synthesis in bacteria; Pol III exhibits 3'-5' exonuclease proofreading activity. The beta chain is required for initiation of replication as well as for processivity of DNA replication.</text>
</comment>
<dbReference type="Pfam" id="PF00712">
    <property type="entry name" value="DNA_pol3_beta"/>
    <property type="match status" value="1"/>
</dbReference>
<evidence type="ECO:0000313" key="14">
    <source>
        <dbReference type="Proteomes" id="UP000223071"/>
    </source>
</evidence>
<evidence type="ECO:0000259" key="12">
    <source>
        <dbReference type="Pfam" id="PF02768"/>
    </source>
</evidence>
<evidence type="ECO:0000256" key="7">
    <source>
        <dbReference type="ARBA" id="ARBA00022932"/>
    </source>
</evidence>
<accession>A0A2A9HE55</accession>
<dbReference type="Pfam" id="PF02767">
    <property type="entry name" value="DNA_pol3_beta_2"/>
    <property type="match status" value="1"/>
</dbReference>
<dbReference type="GO" id="GO:0008408">
    <property type="term" value="F:3'-5' exonuclease activity"/>
    <property type="evidence" value="ECO:0007669"/>
    <property type="project" value="InterPro"/>
</dbReference>
<dbReference type="InterPro" id="IPR022637">
    <property type="entry name" value="DNA_polIII_beta_cen"/>
</dbReference>
<dbReference type="GO" id="GO:0003677">
    <property type="term" value="F:DNA binding"/>
    <property type="evidence" value="ECO:0007669"/>
    <property type="project" value="UniProtKB-UniRule"/>
</dbReference>
<dbReference type="InterPro" id="IPR001001">
    <property type="entry name" value="DNA_polIII_beta"/>
</dbReference>
<evidence type="ECO:0000256" key="5">
    <source>
        <dbReference type="ARBA" id="ARBA00022695"/>
    </source>
</evidence>
<dbReference type="Pfam" id="PF02768">
    <property type="entry name" value="DNA_pol3_beta_3"/>
    <property type="match status" value="1"/>
</dbReference>
<dbReference type="InterPro" id="IPR046938">
    <property type="entry name" value="DNA_clamp_sf"/>
</dbReference>
<dbReference type="AlphaFoldDB" id="A0A2A9HE55"/>
<keyword evidence="5 9" id="KW-0548">Nucleotidyltransferase</keyword>
<dbReference type="InterPro" id="IPR022635">
    <property type="entry name" value="DNA_polIII_beta_C"/>
</dbReference>
<dbReference type="GO" id="GO:0009360">
    <property type="term" value="C:DNA polymerase III complex"/>
    <property type="evidence" value="ECO:0007669"/>
    <property type="project" value="InterPro"/>
</dbReference>
<dbReference type="PIRSF" id="PIRSF000804">
    <property type="entry name" value="DNA_pol_III_b"/>
    <property type="match status" value="1"/>
</dbReference>
<name>A0A2A9HE55_TEPT2</name>
<comment type="similarity">
    <text evidence="2 9">Belongs to the beta sliding clamp family.</text>
</comment>
<evidence type="ECO:0000256" key="9">
    <source>
        <dbReference type="PIRNR" id="PIRNR000804"/>
    </source>
</evidence>
<sequence>MKVQVLQENLQRGLAIVGRAVATRATIPIISNVLLQTEDGKLRLAATDLDISIVAWVGAKVDEPGATTVPARLISDFVANLPAATVSLEAPASGRQLRIECARNDSTINAMDPADFPRVPEIRDGVAVRFDPKALRRAIERVEFAAATDDSRPVLTGVHMKSDGPRLTLAAADGFRLAVADIQLEESPPEAIEVIVPARALRELSRLIGDSTLPVEMRINPQRSQVLFEWDDVQMVSQLIQGTFPNYNQLIPAQFNTRVIVDVDEFKREARIAAIFARDGSGIIRLIMTPGEGGMPGQLSISARADEVGGNEGKLDAVVEGDASKIAFNSRYLQDVLNAMGSGRVALEMTSPSAQGVFRPVDENGTPEPGYVHVVMPMFVQW</sequence>
<protein>
    <recommendedName>
        <fullName evidence="9">Beta sliding clamp</fullName>
    </recommendedName>
</protein>
<dbReference type="GO" id="GO:0005737">
    <property type="term" value="C:cytoplasm"/>
    <property type="evidence" value="ECO:0007669"/>
    <property type="project" value="UniProtKB-SubCell"/>
</dbReference>
<comment type="subunit">
    <text evidence="9">Forms a ring-shaped head-to-tail homodimer around DNA.</text>
</comment>
<keyword evidence="14" id="KW-1185">Reference proteome</keyword>
<feature type="domain" description="DNA polymerase III beta sliding clamp N-terminal" evidence="10">
    <location>
        <begin position="1"/>
        <end position="119"/>
    </location>
</feature>
<comment type="caution">
    <text evidence="13">The sequence shown here is derived from an EMBL/GenBank/DDBJ whole genome shotgun (WGS) entry which is preliminary data.</text>
</comment>
<dbReference type="CDD" id="cd00140">
    <property type="entry name" value="beta_clamp"/>
    <property type="match status" value="1"/>
</dbReference>
<feature type="domain" description="DNA polymerase III beta sliding clamp C-terminal" evidence="12">
    <location>
        <begin position="249"/>
        <end position="362"/>
    </location>
</feature>
<proteinExistence type="inferred from homology"/>
<keyword evidence="3 9" id="KW-0963">Cytoplasm</keyword>
<keyword evidence="4 9" id="KW-0808">Transferase</keyword>
<reference evidence="13 14" key="1">
    <citation type="submission" date="2017-09" db="EMBL/GenBank/DDBJ databases">
        <title>Sequencing the genomes of two abundant thermophiles in Great Basin hot springs: Thermocrinis jamiesonii and novel Chloroflexi Thermoflexus hugenholtzii.</title>
        <authorList>
            <person name="Hedlund B."/>
        </authorList>
    </citation>
    <scope>NUCLEOTIDE SEQUENCE [LARGE SCALE GENOMIC DNA]</scope>
    <source>
        <strain evidence="13 14">G233</strain>
    </source>
</reference>
<evidence type="ECO:0000256" key="4">
    <source>
        <dbReference type="ARBA" id="ARBA00022679"/>
    </source>
</evidence>
<dbReference type="SMART" id="SM00480">
    <property type="entry name" value="POL3Bc"/>
    <property type="match status" value="1"/>
</dbReference>
<evidence type="ECO:0000256" key="2">
    <source>
        <dbReference type="ARBA" id="ARBA00010752"/>
    </source>
</evidence>
<dbReference type="GO" id="GO:0006271">
    <property type="term" value="P:DNA strand elongation involved in DNA replication"/>
    <property type="evidence" value="ECO:0007669"/>
    <property type="project" value="TreeGrafter"/>
</dbReference>
<dbReference type="GO" id="GO:0003887">
    <property type="term" value="F:DNA-directed DNA polymerase activity"/>
    <property type="evidence" value="ECO:0007669"/>
    <property type="project" value="UniProtKB-UniRule"/>
</dbReference>
<evidence type="ECO:0000256" key="3">
    <source>
        <dbReference type="ARBA" id="ARBA00022490"/>
    </source>
</evidence>
<dbReference type="RefSeq" id="WP_098502762.1">
    <property type="nucleotide sequence ID" value="NZ_PDJQ01000001.1"/>
</dbReference>
<evidence type="ECO:0000256" key="6">
    <source>
        <dbReference type="ARBA" id="ARBA00022705"/>
    </source>
</evidence>
<dbReference type="Gene3D" id="3.70.10.10">
    <property type="match status" value="1"/>
</dbReference>
<dbReference type="PANTHER" id="PTHR30478">
    <property type="entry name" value="DNA POLYMERASE III SUBUNIT BETA"/>
    <property type="match status" value="1"/>
</dbReference>
<gene>
    <name evidence="13" type="ORF">A9A59_0490</name>
</gene>
<dbReference type="InterPro" id="IPR022634">
    <property type="entry name" value="DNA_polIII_beta_N"/>
</dbReference>
<comment type="subcellular location">
    <subcellularLocation>
        <location evidence="1 9">Cytoplasm</location>
    </subcellularLocation>
</comment>
<evidence type="ECO:0000256" key="1">
    <source>
        <dbReference type="ARBA" id="ARBA00004496"/>
    </source>
</evidence>
<dbReference type="Proteomes" id="UP000223071">
    <property type="component" value="Unassembled WGS sequence"/>
</dbReference>
<keyword evidence="7 9" id="KW-0239">DNA-directed DNA polymerase</keyword>
<organism evidence="13 14">
    <name type="scientific">Tepidiforma thermophila (strain KCTC 52669 / CGMCC 1.13589 / G233)</name>
    <dbReference type="NCBI Taxonomy" id="2761530"/>
    <lineage>
        <taxon>Bacteria</taxon>
        <taxon>Bacillati</taxon>
        <taxon>Chloroflexota</taxon>
        <taxon>Tepidiformia</taxon>
        <taxon>Tepidiformales</taxon>
        <taxon>Tepidiformaceae</taxon>
        <taxon>Tepidiforma</taxon>
    </lineage>
</organism>
<dbReference type="Gene3D" id="3.10.150.10">
    <property type="entry name" value="DNA Polymerase III, subunit A, domain 2"/>
    <property type="match status" value="1"/>
</dbReference>
<keyword evidence="8" id="KW-0238">DNA-binding</keyword>
<feature type="domain" description="DNA polymerase III beta sliding clamp central" evidence="11">
    <location>
        <begin position="131"/>
        <end position="246"/>
    </location>
</feature>
<evidence type="ECO:0000259" key="10">
    <source>
        <dbReference type="Pfam" id="PF00712"/>
    </source>
</evidence>
<dbReference type="PANTHER" id="PTHR30478:SF0">
    <property type="entry name" value="BETA SLIDING CLAMP"/>
    <property type="match status" value="1"/>
</dbReference>
<dbReference type="NCBIfam" id="TIGR00663">
    <property type="entry name" value="dnan"/>
    <property type="match status" value="1"/>
</dbReference>
<dbReference type="SUPFAM" id="SSF55979">
    <property type="entry name" value="DNA clamp"/>
    <property type="match status" value="3"/>
</dbReference>
<dbReference type="EMBL" id="PDJQ01000001">
    <property type="protein sequence ID" value="PFG73295.1"/>
    <property type="molecule type" value="Genomic_DNA"/>
</dbReference>
<evidence type="ECO:0000313" key="13">
    <source>
        <dbReference type="EMBL" id="PFG73295.1"/>
    </source>
</evidence>
<evidence type="ECO:0000256" key="8">
    <source>
        <dbReference type="ARBA" id="ARBA00023125"/>
    </source>
</evidence>